<dbReference type="Pfam" id="PF00440">
    <property type="entry name" value="TetR_N"/>
    <property type="match status" value="1"/>
</dbReference>
<gene>
    <name evidence="6" type="ORF">LRS1606.488</name>
</gene>
<keyword evidence="6" id="KW-0614">Plasmid</keyword>
<dbReference type="AlphaFoldDB" id="A0A097SQX5"/>
<dbReference type="SUPFAM" id="SSF46689">
    <property type="entry name" value="Homeodomain-like"/>
    <property type="match status" value="1"/>
</dbReference>
<dbReference type="PANTHER" id="PTHR30055:SF234">
    <property type="entry name" value="HTH-TYPE TRANSCRIPTIONAL REGULATOR BETI"/>
    <property type="match status" value="1"/>
</dbReference>
<keyword evidence="1" id="KW-0805">Transcription regulation</keyword>
<dbReference type="GO" id="GO:0003700">
    <property type="term" value="F:DNA-binding transcription factor activity"/>
    <property type="evidence" value="ECO:0007669"/>
    <property type="project" value="TreeGrafter"/>
</dbReference>
<evidence type="ECO:0000256" key="2">
    <source>
        <dbReference type="ARBA" id="ARBA00023125"/>
    </source>
</evidence>
<organism evidence="6">
    <name type="scientific">Rhodococcus sp. NS1</name>
    <dbReference type="NCBI Taxonomy" id="402236"/>
    <lineage>
        <taxon>Bacteria</taxon>
        <taxon>Bacillati</taxon>
        <taxon>Actinomycetota</taxon>
        <taxon>Actinomycetes</taxon>
        <taxon>Mycobacteriales</taxon>
        <taxon>Nocardiaceae</taxon>
        <taxon>Rhodococcus</taxon>
    </lineage>
</organism>
<dbReference type="PANTHER" id="PTHR30055">
    <property type="entry name" value="HTH-TYPE TRANSCRIPTIONAL REGULATOR RUTR"/>
    <property type="match status" value="1"/>
</dbReference>
<keyword evidence="3" id="KW-0804">Transcription</keyword>
<feature type="DNA-binding region" description="H-T-H motif" evidence="4">
    <location>
        <begin position="40"/>
        <end position="59"/>
    </location>
</feature>
<evidence type="ECO:0000256" key="3">
    <source>
        <dbReference type="ARBA" id="ARBA00023163"/>
    </source>
</evidence>
<dbReference type="PROSITE" id="PS50977">
    <property type="entry name" value="HTH_TETR_2"/>
    <property type="match status" value="1"/>
</dbReference>
<feature type="domain" description="HTH tetR-type" evidence="5">
    <location>
        <begin position="17"/>
        <end position="77"/>
    </location>
</feature>
<reference evidence="6" key="1">
    <citation type="submission" date="2014-03" db="EMBL/GenBank/DDBJ databases">
        <authorList>
            <person name="Zhang G."/>
            <person name="Zhu L."/>
            <person name="Fang P."/>
        </authorList>
    </citation>
    <scope>NUCLEOTIDE SEQUENCE</scope>
    <source>
        <strain evidence="6">NS1</strain>
        <plasmid evidence="6">pNSL1</plasmid>
    </source>
</reference>
<sequence length="217" mass="24325">MNGGRMSTSRKVGGNETNARHRLMQATAAIMREEGYAAATSRRVAAKAGVRQALVYYYFPTMDDLFLAVLRSGTEIYLERQRHALTESDPLRALWRISAEAHITGLNTEFMALANHRKVIRAELKAYIERVRDIETTALTVALRANGVDLTEFPPVVMSMFRSALARVMVDEKAIGVDLGHEEAFRFMERYIDRFDSLTVPSDLTPDDPSAEQNPTG</sequence>
<proteinExistence type="predicted"/>
<evidence type="ECO:0000256" key="1">
    <source>
        <dbReference type="ARBA" id="ARBA00023015"/>
    </source>
</evidence>
<evidence type="ECO:0000256" key="4">
    <source>
        <dbReference type="PROSITE-ProRule" id="PRU00335"/>
    </source>
</evidence>
<dbReference type="InterPro" id="IPR001647">
    <property type="entry name" value="HTH_TetR"/>
</dbReference>
<evidence type="ECO:0000259" key="5">
    <source>
        <dbReference type="PROSITE" id="PS50977"/>
    </source>
</evidence>
<geneLocation type="plasmid" evidence="6">
    <name>pNSL1</name>
</geneLocation>
<accession>A0A097SQX5</accession>
<dbReference type="InterPro" id="IPR050109">
    <property type="entry name" value="HTH-type_TetR-like_transc_reg"/>
</dbReference>
<evidence type="ECO:0000313" key="6">
    <source>
        <dbReference type="EMBL" id="AIU93922.1"/>
    </source>
</evidence>
<dbReference type="GO" id="GO:0000976">
    <property type="term" value="F:transcription cis-regulatory region binding"/>
    <property type="evidence" value="ECO:0007669"/>
    <property type="project" value="TreeGrafter"/>
</dbReference>
<protein>
    <recommendedName>
        <fullName evidence="5">HTH tetR-type domain-containing protein</fullName>
    </recommendedName>
</protein>
<dbReference type="PRINTS" id="PR00455">
    <property type="entry name" value="HTHTETR"/>
</dbReference>
<keyword evidence="2 4" id="KW-0238">DNA-binding</keyword>
<dbReference type="Gene3D" id="1.10.357.10">
    <property type="entry name" value="Tetracycline Repressor, domain 2"/>
    <property type="match status" value="1"/>
</dbReference>
<dbReference type="InterPro" id="IPR009057">
    <property type="entry name" value="Homeodomain-like_sf"/>
</dbReference>
<name>A0A097SQX5_9NOCA</name>
<dbReference type="EMBL" id="KJ605395">
    <property type="protein sequence ID" value="AIU93922.1"/>
    <property type="molecule type" value="Genomic_DNA"/>
</dbReference>